<evidence type="ECO:0000256" key="2">
    <source>
        <dbReference type="ARBA" id="ARBA00004651"/>
    </source>
</evidence>
<protein>
    <recommendedName>
        <fullName evidence="9">Flagellar M-ring protein</fullName>
    </recommendedName>
</protein>
<comment type="subcellular location">
    <subcellularLocation>
        <location evidence="1 9">Bacterial flagellum basal body</location>
    </subcellularLocation>
    <subcellularLocation>
        <location evidence="2">Cell membrane</location>
        <topology evidence="2">Multi-pass membrane protein</topology>
    </subcellularLocation>
</comment>
<keyword evidence="7 11" id="KW-0472">Membrane</keyword>
<evidence type="ECO:0000256" key="1">
    <source>
        <dbReference type="ARBA" id="ARBA00004117"/>
    </source>
</evidence>
<proteinExistence type="inferred from homology"/>
<feature type="transmembrane region" description="Helical" evidence="11">
    <location>
        <begin position="432"/>
        <end position="450"/>
    </location>
</feature>
<keyword evidence="14" id="KW-0282">Flagellum</keyword>
<feature type="region of interest" description="Disordered" evidence="10">
    <location>
        <begin position="275"/>
        <end position="312"/>
    </location>
</feature>
<evidence type="ECO:0000256" key="7">
    <source>
        <dbReference type="ARBA" id="ARBA00023136"/>
    </source>
</evidence>
<sequence>MPPQLQAALDRTTAAIKQFTVAQRTLAVIGIAGVLLGAFALSSWLGKPTMSPLFTGLSGSDASAVVDQLTSDGVKYQLTDGGSTVLVPDSALYSERIKLAAAGLPTNADGGGYSLLDDMPMTSSEFQQQKTYQRAMEGELAKTISAIDGVETATVKLAIPEDSVFVSEKSDPTASVFVRTKPGVTLSVDQVQAVVHLVSAGIDGMKPTDVAVVDATGEVLSAVGTGTTGGVAGQQASDYEARVQASVQALLDRVVGPGKSAVTVTAQVDQTQKDTTVEQFSATPDTPPLAQSTTSEEYTGSGSTGAAGVLGPDNIAVPNGDATGTDGAYKSTTEDTTNAVNKSTEVTHAGPGAIERQSVAVVLDEKAAAPLDMTELRSTIAAAAGIDETRGDTVAVQAVPFDTAQATAAQDALAAADKAAETQRKDDLVKQAAIGAVVLLLLLSVAVAMARRSRRARRTALDLGELPVLGEGGSRLGIEGIAADALPELPPAPRDDEPDLVTRKRAEISALADEQPAEVADLLRGWLATSGSGRR</sequence>
<keyword evidence="4" id="KW-1003">Cell membrane</keyword>
<dbReference type="InterPro" id="IPR013556">
    <property type="entry name" value="Flag_M-ring_C"/>
</dbReference>
<evidence type="ECO:0000256" key="10">
    <source>
        <dbReference type="SAM" id="MobiDB-lite"/>
    </source>
</evidence>
<dbReference type="GO" id="GO:0009431">
    <property type="term" value="C:bacterial-type flagellum basal body, MS ring"/>
    <property type="evidence" value="ECO:0007669"/>
    <property type="project" value="InterPro"/>
</dbReference>
<evidence type="ECO:0000256" key="3">
    <source>
        <dbReference type="ARBA" id="ARBA00007971"/>
    </source>
</evidence>
<comment type="function">
    <text evidence="9">The M ring may be actively involved in energy transduction.</text>
</comment>
<dbReference type="PIRSF" id="PIRSF004862">
    <property type="entry name" value="FliF"/>
    <property type="match status" value="1"/>
</dbReference>
<evidence type="ECO:0000256" key="4">
    <source>
        <dbReference type="ARBA" id="ARBA00022475"/>
    </source>
</evidence>
<dbReference type="PRINTS" id="PR01009">
    <property type="entry name" value="FLGMRINGFLIF"/>
</dbReference>
<feature type="compositionally biased region" description="Low complexity" evidence="10">
    <location>
        <begin position="292"/>
        <end position="301"/>
    </location>
</feature>
<evidence type="ECO:0000313" key="15">
    <source>
        <dbReference type="Proteomes" id="UP000632740"/>
    </source>
</evidence>
<dbReference type="GO" id="GO:0003774">
    <property type="term" value="F:cytoskeletal motor activity"/>
    <property type="evidence" value="ECO:0007669"/>
    <property type="project" value="InterPro"/>
</dbReference>
<dbReference type="Pfam" id="PF01514">
    <property type="entry name" value="YscJ_FliF"/>
    <property type="match status" value="1"/>
</dbReference>
<dbReference type="InterPro" id="IPR045851">
    <property type="entry name" value="AMP-bd_C_sf"/>
</dbReference>
<dbReference type="Gene3D" id="3.30.300.30">
    <property type="match status" value="1"/>
</dbReference>
<keyword evidence="15" id="KW-1185">Reference proteome</keyword>
<evidence type="ECO:0000259" key="13">
    <source>
        <dbReference type="Pfam" id="PF08345"/>
    </source>
</evidence>
<dbReference type="Pfam" id="PF08345">
    <property type="entry name" value="YscJ_FliF_C"/>
    <property type="match status" value="1"/>
</dbReference>
<dbReference type="InterPro" id="IPR000067">
    <property type="entry name" value="FlgMring_FliF"/>
</dbReference>
<dbReference type="Proteomes" id="UP000632740">
    <property type="component" value="Unassembled WGS sequence"/>
</dbReference>
<keyword evidence="6 11" id="KW-1133">Transmembrane helix</keyword>
<feature type="domain" description="Flagellar M-ring C-terminal" evidence="13">
    <location>
        <begin position="251"/>
        <end position="401"/>
    </location>
</feature>
<organism evidence="14 15">
    <name type="scientific">Cellulomonas chitinilytica</name>
    <dbReference type="NCBI Taxonomy" id="398759"/>
    <lineage>
        <taxon>Bacteria</taxon>
        <taxon>Bacillati</taxon>
        <taxon>Actinomycetota</taxon>
        <taxon>Actinomycetes</taxon>
        <taxon>Micrococcales</taxon>
        <taxon>Cellulomonadaceae</taxon>
        <taxon>Cellulomonas</taxon>
    </lineage>
</organism>
<accession>A0A919P3F9</accession>
<evidence type="ECO:0000256" key="11">
    <source>
        <dbReference type="SAM" id="Phobius"/>
    </source>
</evidence>
<dbReference type="RefSeq" id="WP_203757546.1">
    <property type="nucleotide sequence ID" value="NZ_BONK01000012.1"/>
</dbReference>
<dbReference type="NCBIfam" id="TIGR00206">
    <property type="entry name" value="fliF"/>
    <property type="match status" value="1"/>
</dbReference>
<evidence type="ECO:0000313" key="14">
    <source>
        <dbReference type="EMBL" id="GIG22617.1"/>
    </source>
</evidence>
<dbReference type="GO" id="GO:0071973">
    <property type="term" value="P:bacterial-type flagellum-dependent cell motility"/>
    <property type="evidence" value="ECO:0007669"/>
    <property type="project" value="InterPro"/>
</dbReference>
<name>A0A919P3F9_9CELL</name>
<gene>
    <name evidence="14" type="ORF">Cch01nite_33410</name>
</gene>
<reference evidence="14" key="1">
    <citation type="submission" date="2021-01" db="EMBL/GenBank/DDBJ databases">
        <title>Whole genome shotgun sequence of Cellulomonas chitinilytica NBRC 110799.</title>
        <authorList>
            <person name="Komaki H."/>
            <person name="Tamura T."/>
        </authorList>
    </citation>
    <scope>NUCLEOTIDE SEQUENCE</scope>
    <source>
        <strain evidence="14">NBRC 110799</strain>
    </source>
</reference>
<keyword evidence="14" id="KW-0969">Cilium</keyword>
<feature type="transmembrane region" description="Helical" evidence="11">
    <location>
        <begin position="26"/>
        <end position="45"/>
    </location>
</feature>
<dbReference type="EMBL" id="BONK01000012">
    <property type="protein sequence ID" value="GIG22617.1"/>
    <property type="molecule type" value="Genomic_DNA"/>
</dbReference>
<dbReference type="InterPro" id="IPR043427">
    <property type="entry name" value="YscJ/FliF"/>
</dbReference>
<keyword evidence="8 9" id="KW-0975">Bacterial flagellum</keyword>
<keyword evidence="5 11" id="KW-0812">Transmembrane</keyword>
<comment type="caution">
    <text evidence="14">The sequence shown here is derived from an EMBL/GenBank/DDBJ whole genome shotgun (WGS) entry which is preliminary data.</text>
</comment>
<dbReference type="PANTHER" id="PTHR30046">
    <property type="entry name" value="FLAGELLAR M-RING PROTEIN"/>
    <property type="match status" value="1"/>
</dbReference>
<dbReference type="GO" id="GO:0005886">
    <property type="term" value="C:plasma membrane"/>
    <property type="evidence" value="ECO:0007669"/>
    <property type="project" value="UniProtKB-SubCell"/>
</dbReference>
<evidence type="ECO:0000256" key="5">
    <source>
        <dbReference type="ARBA" id="ARBA00022692"/>
    </source>
</evidence>
<evidence type="ECO:0000256" key="6">
    <source>
        <dbReference type="ARBA" id="ARBA00022989"/>
    </source>
</evidence>
<evidence type="ECO:0000256" key="8">
    <source>
        <dbReference type="ARBA" id="ARBA00023143"/>
    </source>
</evidence>
<comment type="similarity">
    <text evidence="3 9">Belongs to the FliF family.</text>
</comment>
<dbReference type="InterPro" id="IPR006182">
    <property type="entry name" value="FliF_N_dom"/>
</dbReference>
<dbReference type="PANTHER" id="PTHR30046:SF0">
    <property type="entry name" value="FLAGELLAR M-RING PROTEIN"/>
    <property type="match status" value="1"/>
</dbReference>
<evidence type="ECO:0000256" key="9">
    <source>
        <dbReference type="PIRNR" id="PIRNR004862"/>
    </source>
</evidence>
<evidence type="ECO:0000259" key="12">
    <source>
        <dbReference type="Pfam" id="PF01514"/>
    </source>
</evidence>
<feature type="domain" description="Flagellar M-ring N-terminal" evidence="12">
    <location>
        <begin position="46"/>
        <end position="221"/>
    </location>
</feature>
<dbReference type="AlphaFoldDB" id="A0A919P3F9"/>
<keyword evidence="14" id="KW-0966">Cell projection</keyword>